<gene>
    <name evidence="7 9" type="primary">rplI</name>
    <name evidence="9" type="ORF">NIDE0169</name>
</gene>
<protein>
    <recommendedName>
        <fullName evidence="6 7">Large ribosomal subunit protein bL9</fullName>
    </recommendedName>
</protein>
<dbReference type="Pfam" id="PF01281">
    <property type="entry name" value="Ribosomal_L9_N"/>
    <property type="match status" value="1"/>
</dbReference>
<dbReference type="GO" id="GO:0003735">
    <property type="term" value="F:structural constituent of ribosome"/>
    <property type="evidence" value="ECO:0007669"/>
    <property type="project" value="InterPro"/>
</dbReference>
<dbReference type="GO" id="GO:0006412">
    <property type="term" value="P:translation"/>
    <property type="evidence" value="ECO:0007669"/>
    <property type="project" value="UniProtKB-UniRule"/>
</dbReference>
<evidence type="ECO:0000256" key="3">
    <source>
        <dbReference type="ARBA" id="ARBA00022884"/>
    </source>
</evidence>
<evidence type="ECO:0000256" key="5">
    <source>
        <dbReference type="ARBA" id="ARBA00023274"/>
    </source>
</evidence>
<dbReference type="AlphaFoldDB" id="D8P9P4"/>
<dbReference type="STRING" id="330214.NIDE0169"/>
<keyword evidence="3 7" id="KW-0694">RNA-binding</keyword>
<comment type="function">
    <text evidence="7">Binds to the 23S rRNA.</text>
</comment>
<evidence type="ECO:0000256" key="6">
    <source>
        <dbReference type="ARBA" id="ARBA00035292"/>
    </source>
</evidence>
<dbReference type="Gene3D" id="3.40.5.10">
    <property type="entry name" value="Ribosomal protein L9, N-terminal domain"/>
    <property type="match status" value="1"/>
</dbReference>
<dbReference type="PANTHER" id="PTHR21368">
    <property type="entry name" value="50S RIBOSOMAL PROTEIN L9"/>
    <property type="match status" value="1"/>
</dbReference>
<dbReference type="PROSITE" id="PS00651">
    <property type="entry name" value="RIBOSOMAL_L9"/>
    <property type="match status" value="1"/>
</dbReference>
<keyword evidence="2 7" id="KW-0699">rRNA-binding</keyword>
<dbReference type="GO" id="GO:1990904">
    <property type="term" value="C:ribonucleoprotein complex"/>
    <property type="evidence" value="ECO:0007669"/>
    <property type="project" value="UniProtKB-KW"/>
</dbReference>
<dbReference type="GO" id="GO:0005840">
    <property type="term" value="C:ribosome"/>
    <property type="evidence" value="ECO:0007669"/>
    <property type="project" value="UniProtKB-KW"/>
</dbReference>
<proteinExistence type="inferred from homology"/>
<evidence type="ECO:0000259" key="8">
    <source>
        <dbReference type="PROSITE" id="PS00651"/>
    </source>
</evidence>
<feature type="domain" description="Ribosomal protein L9" evidence="8">
    <location>
        <begin position="13"/>
        <end position="40"/>
    </location>
</feature>
<evidence type="ECO:0000256" key="4">
    <source>
        <dbReference type="ARBA" id="ARBA00022980"/>
    </source>
</evidence>
<dbReference type="SUPFAM" id="SSF55658">
    <property type="entry name" value="L9 N-domain-like"/>
    <property type="match status" value="1"/>
</dbReference>
<dbReference type="Proteomes" id="UP000001660">
    <property type="component" value="Chromosome"/>
</dbReference>
<sequence>MKVILQETLEGVGDLGDLLDVSNGFARNYLLPRKKAVEANSRNIKEFEHAKRAAAEKAKKEKQDIEAHGKKISAVSLTIAAQVGKDDKMFGSVTAKDIADGLAEQGFTVDRRKIQLAQPIKELGTFAIAIKLPREVTATIAVHVVKKQEEQAEPEEAAPTA</sequence>
<dbReference type="HOGENOM" id="CLU_078938_3_0_0"/>
<dbReference type="InterPro" id="IPR000244">
    <property type="entry name" value="Ribosomal_bL9"/>
</dbReference>
<dbReference type="InterPro" id="IPR036935">
    <property type="entry name" value="Ribosomal_bL9_N_sf"/>
</dbReference>
<dbReference type="EMBL" id="FP929003">
    <property type="protein sequence ID" value="CBK39953.1"/>
    <property type="molecule type" value="Genomic_DNA"/>
</dbReference>
<dbReference type="InterPro" id="IPR020594">
    <property type="entry name" value="Ribosomal_bL9_bac/chp"/>
</dbReference>
<evidence type="ECO:0000256" key="2">
    <source>
        <dbReference type="ARBA" id="ARBA00022730"/>
    </source>
</evidence>
<dbReference type="InterPro" id="IPR036791">
    <property type="entry name" value="Ribosomal_bL9_C_sf"/>
</dbReference>
<dbReference type="GO" id="GO:0019843">
    <property type="term" value="F:rRNA binding"/>
    <property type="evidence" value="ECO:0007669"/>
    <property type="project" value="UniProtKB-UniRule"/>
</dbReference>
<dbReference type="OrthoDB" id="9788336at2"/>
<evidence type="ECO:0000256" key="7">
    <source>
        <dbReference type="HAMAP-Rule" id="MF_00503"/>
    </source>
</evidence>
<name>D8P9P4_9BACT</name>
<dbReference type="eggNOG" id="COG0359">
    <property type="taxonomic scope" value="Bacteria"/>
</dbReference>
<keyword evidence="5 7" id="KW-0687">Ribonucleoprotein</keyword>
<dbReference type="NCBIfam" id="TIGR00158">
    <property type="entry name" value="L9"/>
    <property type="match status" value="1"/>
</dbReference>
<dbReference type="Pfam" id="PF03948">
    <property type="entry name" value="Ribosomal_L9_C"/>
    <property type="match status" value="1"/>
</dbReference>
<dbReference type="KEGG" id="nde:NIDE0169"/>
<evidence type="ECO:0000256" key="1">
    <source>
        <dbReference type="ARBA" id="ARBA00010605"/>
    </source>
</evidence>
<keyword evidence="10" id="KW-1185">Reference proteome</keyword>
<dbReference type="InterPro" id="IPR009027">
    <property type="entry name" value="Ribosomal_bL9/RNase_H1_N"/>
</dbReference>
<comment type="similarity">
    <text evidence="1 7">Belongs to the bacterial ribosomal protein bL9 family.</text>
</comment>
<evidence type="ECO:0000313" key="10">
    <source>
        <dbReference type="Proteomes" id="UP000001660"/>
    </source>
</evidence>
<dbReference type="HAMAP" id="MF_00503">
    <property type="entry name" value="Ribosomal_bL9"/>
    <property type="match status" value="1"/>
</dbReference>
<keyword evidence="4 7" id="KW-0689">Ribosomal protein</keyword>
<reference evidence="9 10" key="1">
    <citation type="journal article" date="2010" name="Proc. Natl. Acad. Sci. U.S.A.">
        <title>A Nitrospira metagenome illuminates the physiology and evolution of globally important nitrite-oxidizing bacteria.</title>
        <authorList>
            <person name="Lucker S."/>
            <person name="Wagner M."/>
            <person name="Maixner F."/>
            <person name="Pelletier E."/>
            <person name="Koch H."/>
            <person name="Vacherie B."/>
            <person name="Rattei T."/>
            <person name="Sinninghe Damste J."/>
            <person name="Spieck E."/>
            <person name="Le Paslier D."/>
            <person name="Daims H."/>
        </authorList>
    </citation>
    <scope>NUCLEOTIDE SEQUENCE [LARGE SCALE GENOMIC DNA]</scope>
</reference>
<dbReference type="InterPro" id="IPR020070">
    <property type="entry name" value="Ribosomal_bL9_N"/>
</dbReference>
<dbReference type="Gene3D" id="3.10.430.100">
    <property type="entry name" value="Ribosomal protein L9, C-terminal domain"/>
    <property type="match status" value="1"/>
</dbReference>
<dbReference type="SUPFAM" id="SSF55653">
    <property type="entry name" value="Ribosomal protein L9 C-domain"/>
    <property type="match status" value="1"/>
</dbReference>
<dbReference type="InterPro" id="IPR020069">
    <property type="entry name" value="Ribosomal_bL9_C"/>
</dbReference>
<accession>D8P9P4</accession>
<organism evidence="9 10">
    <name type="scientific">Nitrospira defluvii</name>
    <dbReference type="NCBI Taxonomy" id="330214"/>
    <lineage>
        <taxon>Bacteria</taxon>
        <taxon>Pseudomonadati</taxon>
        <taxon>Nitrospirota</taxon>
        <taxon>Nitrospiria</taxon>
        <taxon>Nitrospirales</taxon>
        <taxon>Nitrospiraceae</taxon>
        <taxon>Nitrospira</taxon>
    </lineage>
</organism>
<evidence type="ECO:0000313" key="9">
    <source>
        <dbReference type="EMBL" id="CBK39953.1"/>
    </source>
</evidence>